<dbReference type="Gene3D" id="2.160.20.80">
    <property type="entry name" value="E3 ubiquitin-protein ligase SopA"/>
    <property type="match status" value="1"/>
</dbReference>
<dbReference type="InterPro" id="IPR001646">
    <property type="entry name" value="5peptide_repeat"/>
</dbReference>
<dbReference type="Proteomes" id="UP001497392">
    <property type="component" value="Unassembled WGS sequence"/>
</dbReference>
<dbReference type="EMBL" id="CAXHTA020000018">
    <property type="protein sequence ID" value="CAL5228190.1"/>
    <property type="molecule type" value="Genomic_DNA"/>
</dbReference>
<protein>
    <submittedName>
        <fullName evidence="2">G11275 protein</fullName>
    </submittedName>
</protein>
<accession>A0ABP1GA34</accession>
<evidence type="ECO:0000313" key="2">
    <source>
        <dbReference type="EMBL" id="CAL5228190.1"/>
    </source>
</evidence>
<dbReference type="SUPFAM" id="SSF141571">
    <property type="entry name" value="Pentapeptide repeat-like"/>
    <property type="match status" value="1"/>
</dbReference>
<proteinExistence type="predicted"/>
<keyword evidence="3" id="KW-1185">Reference proteome</keyword>
<gene>
    <name evidence="2" type="primary">g11275</name>
    <name evidence="2" type="ORF">VP750_LOCUS10096</name>
</gene>
<organism evidence="2 3">
    <name type="scientific">Coccomyxa viridis</name>
    <dbReference type="NCBI Taxonomy" id="1274662"/>
    <lineage>
        <taxon>Eukaryota</taxon>
        <taxon>Viridiplantae</taxon>
        <taxon>Chlorophyta</taxon>
        <taxon>core chlorophytes</taxon>
        <taxon>Trebouxiophyceae</taxon>
        <taxon>Trebouxiophyceae incertae sedis</taxon>
        <taxon>Coccomyxaceae</taxon>
        <taxon>Coccomyxa</taxon>
    </lineage>
</organism>
<dbReference type="PANTHER" id="PTHR47485:SF1">
    <property type="entry name" value="THYLAKOID LUMENAL 17.4 KDA PROTEIN, CHLOROPLASTIC"/>
    <property type="match status" value="1"/>
</dbReference>
<dbReference type="Pfam" id="PF00805">
    <property type="entry name" value="Pentapeptide"/>
    <property type="match status" value="2"/>
</dbReference>
<comment type="caution">
    <text evidence="2">The sequence shown here is derived from an EMBL/GenBank/DDBJ whole genome shotgun (WGS) entry which is preliminary data.</text>
</comment>
<reference evidence="2 3" key="1">
    <citation type="submission" date="2024-06" db="EMBL/GenBank/DDBJ databases">
        <authorList>
            <person name="Kraege A."/>
            <person name="Thomma B."/>
        </authorList>
    </citation>
    <scope>NUCLEOTIDE SEQUENCE [LARGE SCALE GENOMIC DNA]</scope>
</reference>
<evidence type="ECO:0000256" key="1">
    <source>
        <dbReference type="ARBA" id="ARBA00022737"/>
    </source>
</evidence>
<dbReference type="PANTHER" id="PTHR47485">
    <property type="entry name" value="THYLAKOID LUMENAL 17.4 KDA PROTEIN, CHLOROPLASTIC"/>
    <property type="match status" value="1"/>
</dbReference>
<keyword evidence="1" id="KW-0677">Repeat</keyword>
<evidence type="ECO:0000313" key="3">
    <source>
        <dbReference type="Proteomes" id="UP001497392"/>
    </source>
</evidence>
<sequence>MASTMHCSVQCLAPFRAGRVPASKASSPAARRLQIHCDARHSKDDAPLSKGAALFLGLAAAASTMTAPPAFAEAKLPPIDRDPNRCERAYTGNTIGQANAVSDKILDLRNCDFTGKSLSGKVLSGALLKDATLPNSNLRETVLTKAYAVGSDFTGADLTNAVIDRVDFRKANLKNAIFANAVITGVQFDGANLEGALFEGALIGNEDAKRLCANPTLTEEGRGDVGCRIKK</sequence>
<name>A0ABP1GA34_9CHLO</name>